<dbReference type="InterPro" id="IPR037883">
    <property type="entry name" value="Knr4/Smi1-like_sf"/>
</dbReference>
<organism evidence="2 3">
    <name type="scientific">Achromobacter spanius</name>
    <dbReference type="NCBI Taxonomy" id="217203"/>
    <lineage>
        <taxon>Bacteria</taxon>
        <taxon>Pseudomonadati</taxon>
        <taxon>Pseudomonadota</taxon>
        <taxon>Betaproteobacteria</taxon>
        <taxon>Burkholderiales</taxon>
        <taxon>Alcaligenaceae</taxon>
        <taxon>Achromobacter</taxon>
    </lineage>
</organism>
<reference evidence="2 3" key="1">
    <citation type="submission" date="2017-09" db="EMBL/GenBank/DDBJ databases">
        <title>Genomic, metabolic, and phenotypic characteristics of bacterial isolates from the natural microbiome of the model nematode Caenorhabditis elegans.</title>
        <authorList>
            <person name="Zimmermann J."/>
            <person name="Obeng N."/>
            <person name="Yang W."/>
            <person name="Obeng O."/>
            <person name="Kissoyan K."/>
            <person name="Pees B."/>
            <person name="Dirksen P."/>
            <person name="Hoppner M."/>
            <person name="Franke A."/>
            <person name="Rosenstiel P."/>
            <person name="Leippe M."/>
            <person name="Dierking K."/>
            <person name="Kaleta C."/>
            <person name="Schulenburg H."/>
        </authorList>
    </citation>
    <scope>NUCLEOTIDE SEQUENCE [LARGE SCALE GENOMIC DNA]</scope>
    <source>
        <strain evidence="2 3">MYb73</strain>
    </source>
</reference>
<accession>A0A2S0I9X2</accession>
<name>A0A2S0I9X2_9BURK</name>
<proteinExistence type="predicted"/>
<feature type="domain" description="Knr4/Smi1-like" evidence="1">
    <location>
        <begin position="52"/>
        <end position="129"/>
    </location>
</feature>
<dbReference type="OrthoDB" id="980721at2"/>
<evidence type="ECO:0000313" key="2">
    <source>
        <dbReference type="EMBL" id="AVJ28840.1"/>
    </source>
</evidence>
<dbReference type="AlphaFoldDB" id="A0A2S0I9X2"/>
<keyword evidence="3" id="KW-1185">Reference proteome</keyword>
<dbReference type="EMBL" id="CP023270">
    <property type="protein sequence ID" value="AVJ28840.1"/>
    <property type="molecule type" value="Genomic_DNA"/>
</dbReference>
<evidence type="ECO:0000313" key="3">
    <source>
        <dbReference type="Proteomes" id="UP000239477"/>
    </source>
</evidence>
<protein>
    <recommendedName>
        <fullName evidence="1">Knr4/Smi1-like domain-containing protein</fullName>
    </recommendedName>
</protein>
<dbReference type="RefSeq" id="WP_105239591.1">
    <property type="nucleotide sequence ID" value="NZ_CP023270.1"/>
</dbReference>
<dbReference type="SUPFAM" id="SSF160631">
    <property type="entry name" value="SMI1/KNR4-like"/>
    <property type="match status" value="1"/>
</dbReference>
<dbReference type="Pfam" id="PF09346">
    <property type="entry name" value="SMI1_KNR4"/>
    <property type="match status" value="1"/>
</dbReference>
<evidence type="ECO:0000259" key="1">
    <source>
        <dbReference type="Pfam" id="PF09346"/>
    </source>
</evidence>
<dbReference type="InterPro" id="IPR018958">
    <property type="entry name" value="Knr4/Smi1-like_dom"/>
</dbReference>
<sequence length="226" mass="24099">MATFAELAEDCGVALPGMLARLIDAGRIGYGEDSAAWRADWKGNTLAARPVLSCLDDLEWMNAHQARETAEEWLNPGYQHGRRFLPFAESGAGDAYCLTPTAGGGVGVALVWHDSGDARVDWASFEAFVFDALVRSAADVGHLIEDGFTPAEAVACVRANIDALKEYLPPVMQAALDRLMADAPLVPADGATVWITEASVDAALALLPPAQDTPFEVVPRWECGEA</sequence>
<gene>
    <name evidence="2" type="ORF">CLM73_17940</name>
</gene>
<dbReference type="Proteomes" id="UP000239477">
    <property type="component" value="Chromosome"/>
</dbReference>